<proteinExistence type="predicted"/>
<evidence type="ECO:0000313" key="4">
    <source>
        <dbReference type="Proteomes" id="UP000297245"/>
    </source>
</evidence>
<name>A0A4S8KIC8_DENBC</name>
<accession>A0A4S8KIC8</accession>
<protein>
    <submittedName>
        <fullName evidence="3">Uncharacterized protein</fullName>
    </submittedName>
</protein>
<dbReference type="Proteomes" id="UP000297245">
    <property type="component" value="Unassembled WGS sequence"/>
</dbReference>
<dbReference type="EMBL" id="ML182934">
    <property type="protein sequence ID" value="THU75103.1"/>
    <property type="molecule type" value="Genomic_DNA"/>
</dbReference>
<dbReference type="AlphaFoldDB" id="A0A4S8KIC8"/>
<organism evidence="3 4">
    <name type="scientific">Dendrothele bispora (strain CBS 962.96)</name>
    <dbReference type="NCBI Taxonomy" id="1314807"/>
    <lineage>
        <taxon>Eukaryota</taxon>
        <taxon>Fungi</taxon>
        <taxon>Dikarya</taxon>
        <taxon>Basidiomycota</taxon>
        <taxon>Agaricomycotina</taxon>
        <taxon>Agaricomycetes</taxon>
        <taxon>Agaricomycetidae</taxon>
        <taxon>Agaricales</taxon>
        <taxon>Agaricales incertae sedis</taxon>
        <taxon>Dendrothele</taxon>
    </lineage>
</organism>
<keyword evidence="4" id="KW-1185">Reference proteome</keyword>
<feature type="non-terminal residue" evidence="3">
    <location>
        <position position="1"/>
    </location>
</feature>
<gene>
    <name evidence="3" type="ORF">K435DRAFT_323712</name>
</gene>
<reference evidence="3 4" key="1">
    <citation type="journal article" date="2019" name="Nat. Ecol. Evol.">
        <title>Megaphylogeny resolves global patterns of mushroom evolution.</title>
        <authorList>
            <person name="Varga T."/>
            <person name="Krizsan K."/>
            <person name="Foldi C."/>
            <person name="Dima B."/>
            <person name="Sanchez-Garcia M."/>
            <person name="Sanchez-Ramirez S."/>
            <person name="Szollosi G.J."/>
            <person name="Szarkandi J.G."/>
            <person name="Papp V."/>
            <person name="Albert L."/>
            <person name="Andreopoulos W."/>
            <person name="Angelini C."/>
            <person name="Antonin V."/>
            <person name="Barry K.W."/>
            <person name="Bougher N.L."/>
            <person name="Buchanan P."/>
            <person name="Buyck B."/>
            <person name="Bense V."/>
            <person name="Catcheside P."/>
            <person name="Chovatia M."/>
            <person name="Cooper J."/>
            <person name="Damon W."/>
            <person name="Desjardin D."/>
            <person name="Finy P."/>
            <person name="Geml J."/>
            <person name="Haridas S."/>
            <person name="Hughes K."/>
            <person name="Justo A."/>
            <person name="Karasinski D."/>
            <person name="Kautmanova I."/>
            <person name="Kiss B."/>
            <person name="Kocsube S."/>
            <person name="Kotiranta H."/>
            <person name="LaButti K.M."/>
            <person name="Lechner B.E."/>
            <person name="Liimatainen K."/>
            <person name="Lipzen A."/>
            <person name="Lukacs Z."/>
            <person name="Mihaltcheva S."/>
            <person name="Morgado L.N."/>
            <person name="Niskanen T."/>
            <person name="Noordeloos M.E."/>
            <person name="Ohm R.A."/>
            <person name="Ortiz-Santana B."/>
            <person name="Ovrebo C."/>
            <person name="Racz N."/>
            <person name="Riley R."/>
            <person name="Savchenko A."/>
            <person name="Shiryaev A."/>
            <person name="Soop K."/>
            <person name="Spirin V."/>
            <person name="Szebenyi C."/>
            <person name="Tomsovsky M."/>
            <person name="Tulloss R.E."/>
            <person name="Uehling J."/>
            <person name="Grigoriev I.V."/>
            <person name="Vagvolgyi C."/>
            <person name="Papp T."/>
            <person name="Martin F.M."/>
            <person name="Miettinen O."/>
            <person name="Hibbett D.S."/>
            <person name="Nagy L.G."/>
        </authorList>
    </citation>
    <scope>NUCLEOTIDE SEQUENCE [LARGE SCALE GENOMIC DNA]</scope>
    <source>
        <strain evidence="3 4">CBS 962.96</strain>
    </source>
</reference>
<evidence type="ECO:0000256" key="2">
    <source>
        <dbReference type="SAM" id="SignalP"/>
    </source>
</evidence>
<evidence type="ECO:0000313" key="3">
    <source>
        <dbReference type="EMBL" id="THU75103.1"/>
    </source>
</evidence>
<sequence length="198" mass="22060">LFLCSFGVSFLFNTYLSAIDKGDLQRETLGNKAWNVGKDAVKGYEFQNWTTTAIAIFYILEPSKDEVLAKHLLDRLLPNQSPEWNTFKTKFLETYRNAGPKARNAPSDEQSKVVQNMYKDWNDADKFFNEVYEARYDYGTISHLGPPNPHNRHNGTAGAEGTGGISASAPTPPGTNTKPPSFIHVPTLPPEDGGFNMK</sequence>
<feature type="signal peptide" evidence="2">
    <location>
        <begin position="1"/>
        <end position="18"/>
    </location>
</feature>
<feature type="chain" id="PRO_5020579806" evidence="2">
    <location>
        <begin position="19"/>
        <end position="198"/>
    </location>
</feature>
<evidence type="ECO:0000256" key="1">
    <source>
        <dbReference type="SAM" id="MobiDB-lite"/>
    </source>
</evidence>
<feature type="region of interest" description="Disordered" evidence="1">
    <location>
        <begin position="143"/>
        <end position="198"/>
    </location>
</feature>
<keyword evidence="2" id="KW-0732">Signal</keyword>